<dbReference type="AlphaFoldDB" id="A0A9P7RUP7"/>
<dbReference type="GO" id="GO:0004843">
    <property type="term" value="F:cysteine-type deubiquitinase activity"/>
    <property type="evidence" value="ECO:0007669"/>
    <property type="project" value="UniProtKB-UniRule"/>
</dbReference>
<keyword evidence="5" id="KW-0645">Protease</keyword>
<dbReference type="Gene3D" id="3.90.70.10">
    <property type="entry name" value="Cysteine proteinases"/>
    <property type="match status" value="1"/>
</dbReference>
<dbReference type="Pfam" id="PF00443">
    <property type="entry name" value="UCH"/>
    <property type="match status" value="1"/>
</dbReference>
<evidence type="ECO:0000256" key="4">
    <source>
        <dbReference type="PROSITE-ProRule" id="PRU00502"/>
    </source>
</evidence>
<comment type="catalytic activity">
    <reaction evidence="5">
        <text>Thiol-dependent hydrolysis of ester, thioester, amide, peptide and isopeptide bonds formed by the C-terminal Gly of ubiquitin (a 76-residue protein attached to proteins as an intracellular targeting signal).</text>
        <dbReference type="EC" id="3.4.19.12"/>
    </reaction>
</comment>
<dbReference type="KEGG" id="more:E1B28_011738"/>
<keyword evidence="5" id="KW-0378">Hydrolase</keyword>
<dbReference type="GO" id="GO:0006508">
    <property type="term" value="P:proteolysis"/>
    <property type="evidence" value="ECO:0007669"/>
    <property type="project" value="UniProtKB-KW"/>
</dbReference>
<dbReference type="PROSITE" id="PS00973">
    <property type="entry name" value="USP_2"/>
    <property type="match status" value="1"/>
</dbReference>
<evidence type="ECO:0000256" key="1">
    <source>
        <dbReference type="ARBA" id="ARBA00022723"/>
    </source>
</evidence>
<evidence type="ECO:0000256" key="3">
    <source>
        <dbReference type="ARBA" id="ARBA00022833"/>
    </source>
</evidence>
<dbReference type="Proteomes" id="UP001049176">
    <property type="component" value="Chromosome 7"/>
</dbReference>
<proteinExistence type="inferred from homology"/>
<evidence type="ECO:0000256" key="6">
    <source>
        <dbReference type="SAM" id="Coils"/>
    </source>
</evidence>
<reference evidence="9" key="1">
    <citation type="journal article" date="2021" name="Genome Biol. Evol.">
        <title>The assembled and annotated genome of the fairy-ring fungus Marasmius oreades.</title>
        <authorList>
            <person name="Hiltunen M."/>
            <person name="Ament-Velasquez S.L."/>
            <person name="Johannesson H."/>
        </authorList>
    </citation>
    <scope>NUCLEOTIDE SEQUENCE</scope>
    <source>
        <strain evidence="9">03SP1</strain>
    </source>
</reference>
<dbReference type="InterPro" id="IPR001607">
    <property type="entry name" value="Znf_UBP"/>
</dbReference>
<accession>A0A9P7RUP7</accession>
<dbReference type="InterPro" id="IPR013083">
    <property type="entry name" value="Znf_RING/FYVE/PHD"/>
</dbReference>
<keyword evidence="5" id="KW-0833">Ubl conjugation pathway</keyword>
<evidence type="ECO:0000313" key="10">
    <source>
        <dbReference type="Proteomes" id="UP001049176"/>
    </source>
</evidence>
<dbReference type="OrthoDB" id="289038at2759"/>
<dbReference type="EMBL" id="CM032187">
    <property type="protein sequence ID" value="KAG7090129.1"/>
    <property type="molecule type" value="Genomic_DNA"/>
</dbReference>
<comment type="caution">
    <text evidence="9">The sequence shown here is derived from an EMBL/GenBank/DDBJ whole genome shotgun (WGS) entry which is preliminary data.</text>
</comment>
<name>A0A9P7RUP7_9AGAR</name>
<evidence type="ECO:0000256" key="2">
    <source>
        <dbReference type="ARBA" id="ARBA00022771"/>
    </source>
</evidence>
<dbReference type="EC" id="3.4.19.12" evidence="5"/>
<dbReference type="PANTHER" id="PTHR24006:SF937">
    <property type="entry name" value="UBIQUITIN CARBOXYL-TERMINAL HYDROLASE"/>
    <property type="match status" value="1"/>
</dbReference>
<sequence>MSASSAEDFEQCAHIATALLEDEELVRKYKKSITWGVQRYQNGRSSNKKRKITVFPCNDCDVPLARPFLCLHCSYAGCWNNNHMVDHLKKADHLFCVDAKSGAIFCSQCDDLCYNAKTEKMYLASVLSVEEKQTRFQVSNKPREPFKAWSPSEEERTALQGTVSIPCQGRRGLLNLGQTCFMNAVLQSFVHNPLLRNYFLGDKHNSKLCKTEDCMSCEMDKLFTEIYSDELMPFGPVSFLTTTWQKSPELSGYAQHDAHEFFCLALNSIHSSSKGSTNISCNCIIHSTFAGQLQSDVTCERCHNVTTTVDPMFDINLELKDKDKGNDGESTTLMACLRRYTQPEKLGNKEYSCDKCRKATHDASKRLTIRQLPPVLSFQLKRFEHKTSEKSASARKLDSVIRFPASLNMMPYTTFSEKDNFAGAGPEALYEYDLFAVINHEGQMNNGHYTNFARFQDQWYRFDDDKITPSTLGDCLKSSAYMCFYVKRHLEYKPHMTPAYVLVREAEAIREKEMEKEKEAAKEAARMKEVEDALLATV</sequence>
<dbReference type="RefSeq" id="XP_043006599.1">
    <property type="nucleotide sequence ID" value="XM_043156788.1"/>
</dbReference>
<protein>
    <recommendedName>
        <fullName evidence="5">Ubiquitin carboxyl-terminal hydrolase</fullName>
        <ecNumber evidence="5">3.4.19.12</ecNumber>
    </recommendedName>
</protein>
<keyword evidence="3" id="KW-0862">Zinc</keyword>
<feature type="domain" description="USP" evidence="7">
    <location>
        <begin position="171"/>
        <end position="488"/>
    </location>
</feature>
<dbReference type="InterPro" id="IPR018200">
    <property type="entry name" value="USP_CS"/>
</dbReference>
<evidence type="ECO:0000259" key="7">
    <source>
        <dbReference type="PROSITE" id="PS50235"/>
    </source>
</evidence>
<dbReference type="PROSITE" id="PS00972">
    <property type="entry name" value="USP_1"/>
    <property type="match status" value="1"/>
</dbReference>
<feature type="coiled-coil region" evidence="6">
    <location>
        <begin position="503"/>
        <end position="531"/>
    </location>
</feature>
<feature type="domain" description="UBP-type" evidence="8">
    <location>
        <begin position="35"/>
        <end position="133"/>
    </location>
</feature>
<dbReference type="GO" id="GO:0016579">
    <property type="term" value="P:protein deubiquitination"/>
    <property type="evidence" value="ECO:0007669"/>
    <property type="project" value="InterPro"/>
</dbReference>
<dbReference type="InterPro" id="IPR001394">
    <property type="entry name" value="Peptidase_C19_UCH"/>
</dbReference>
<dbReference type="PANTHER" id="PTHR24006">
    <property type="entry name" value="UBIQUITIN CARBOXYL-TERMINAL HYDROLASE"/>
    <property type="match status" value="1"/>
</dbReference>
<dbReference type="GO" id="GO:0005634">
    <property type="term" value="C:nucleus"/>
    <property type="evidence" value="ECO:0007669"/>
    <property type="project" value="TreeGrafter"/>
</dbReference>
<dbReference type="InterPro" id="IPR038765">
    <property type="entry name" value="Papain-like_cys_pep_sf"/>
</dbReference>
<dbReference type="PROSITE" id="PS50235">
    <property type="entry name" value="USP_3"/>
    <property type="match status" value="1"/>
</dbReference>
<keyword evidence="6" id="KW-0175">Coiled coil</keyword>
<dbReference type="SUPFAM" id="SSF54001">
    <property type="entry name" value="Cysteine proteinases"/>
    <property type="match status" value="1"/>
</dbReference>
<organism evidence="9 10">
    <name type="scientific">Marasmius oreades</name>
    <name type="common">fairy-ring Marasmius</name>
    <dbReference type="NCBI Taxonomy" id="181124"/>
    <lineage>
        <taxon>Eukaryota</taxon>
        <taxon>Fungi</taxon>
        <taxon>Dikarya</taxon>
        <taxon>Basidiomycota</taxon>
        <taxon>Agaricomycotina</taxon>
        <taxon>Agaricomycetes</taxon>
        <taxon>Agaricomycetidae</taxon>
        <taxon>Agaricales</taxon>
        <taxon>Marasmiineae</taxon>
        <taxon>Marasmiaceae</taxon>
        <taxon>Marasmius</taxon>
    </lineage>
</organism>
<keyword evidence="5" id="KW-0788">Thiol protease</keyword>
<dbReference type="PROSITE" id="PS50271">
    <property type="entry name" value="ZF_UBP"/>
    <property type="match status" value="1"/>
</dbReference>
<dbReference type="Pfam" id="PF02148">
    <property type="entry name" value="zf-UBP"/>
    <property type="match status" value="1"/>
</dbReference>
<comment type="similarity">
    <text evidence="5">Belongs to the peptidase C19 family.</text>
</comment>
<gene>
    <name evidence="9" type="ORF">E1B28_011738</name>
</gene>
<keyword evidence="10" id="KW-1185">Reference proteome</keyword>
<evidence type="ECO:0000256" key="5">
    <source>
        <dbReference type="RuleBase" id="RU366025"/>
    </source>
</evidence>
<dbReference type="GO" id="GO:0005829">
    <property type="term" value="C:cytosol"/>
    <property type="evidence" value="ECO:0007669"/>
    <property type="project" value="TreeGrafter"/>
</dbReference>
<dbReference type="GO" id="GO:0008270">
    <property type="term" value="F:zinc ion binding"/>
    <property type="evidence" value="ECO:0007669"/>
    <property type="project" value="UniProtKB-KW"/>
</dbReference>
<dbReference type="GeneID" id="66080813"/>
<dbReference type="SMART" id="SM00290">
    <property type="entry name" value="ZnF_UBP"/>
    <property type="match status" value="1"/>
</dbReference>
<dbReference type="Gene3D" id="3.30.40.10">
    <property type="entry name" value="Zinc/RING finger domain, C3HC4 (zinc finger)"/>
    <property type="match status" value="1"/>
</dbReference>
<evidence type="ECO:0000259" key="8">
    <source>
        <dbReference type="PROSITE" id="PS50271"/>
    </source>
</evidence>
<dbReference type="InterPro" id="IPR050164">
    <property type="entry name" value="Peptidase_C19"/>
</dbReference>
<evidence type="ECO:0000313" key="9">
    <source>
        <dbReference type="EMBL" id="KAG7090129.1"/>
    </source>
</evidence>
<dbReference type="InterPro" id="IPR028889">
    <property type="entry name" value="USP"/>
</dbReference>
<dbReference type="SUPFAM" id="SSF57850">
    <property type="entry name" value="RING/U-box"/>
    <property type="match status" value="1"/>
</dbReference>
<keyword evidence="1" id="KW-0479">Metal-binding</keyword>
<keyword evidence="2 4" id="KW-0863">Zinc-finger</keyword>